<name>A0A916Z454_9BACL</name>
<dbReference type="SUPFAM" id="SSF55383">
    <property type="entry name" value="Copper amine oxidase, domain N"/>
    <property type="match status" value="1"/>
</dbReference>
<sequence length="544" mass="59173">MLKKWKRSGKAIGLTLLALTLMIVAGCQALGGVDFNEMLKQSVKVSSMESKQNIEFKLLLADGALDGEDEELTTLVKWISQINLELDDIKMSEGGNISLNGKLILNGKSIGFSLKANDKLLELNLEGVKKPVVIRLDDELLGGLYADDLYPGNDGTAEDKEAMTKTAKQIVDIVSGYAINNLPNPSKLTVEAGQEPVNGESVAGMRIHAELNGPELWDWAGKYVDALLNDKEGLNAMIAALFDALEEQTDLVGSVAGESIFGTLPKEDEKQAAVEEASESIASFLTEMREGMNESDPQSVNEILNEKTYIKIDLFVDSKLDIRKSTVEASIVPQFDDSAAAAAETDELTSMGDELSDSPFEGIWIKLSGETWNVNGAVTPEVPVDSPKALHETDLDAMEGYQLLRQLESNSTLYGLLRNDLEINKQSVQFNADYSSNPVIRTPAGVTIIPLRETVEQLGATLTKDAATGKITIYDDATYTTLVLKAGSNQAVVNGKTLKWAFPTTVVQGVTYVSARDLVKALGGELEWQDWYETNDTLVINRQP</sequence>
<dbReference type="Proteomes" id="UP000612456">
    <property type="component" value="Unassembled WGS sequence"/>
</dbReference>
<reference evidence="2" key="2">
    <citation type="submission" date="2020-09" db="EMBL/GenBank/DDBJ databases">
        <authorList>
            <person name="Sun Q."/>
            <person name="Zhou Y."/>
        </authorList>
    </citation>
    <scope>NUCLEOTIDE SEQUENCE</scope>
    <source>
        <strain evidence="2">CGMCC 1.15178</strain>
    </source>
</reference>
<dbReference type="Gene3D" id="3.30.457.10">
    <property type="entry name" value="Copper amine oxidase-like, N-terminal domain"/>
    <property type="match status" value="1"/>
</dbReference>
<evidence type="ECO:0000313" key="3">
    <source>
        <dbReference type="Proteomes" id="UP000612456"/>
    </source>
</evidence>
<evidence type="ECO:0000259" key="1">
    <source>
        <dbReference type="Pfam" id="PF07833"/>
    </source>
</evidence>
<feature type="domain" description="Copper amine oxidase-like N-terminal" evidence="1">
    <location>
        <begin position="433"/>
        <end position="530"/>
    </location>
</feature>
<dbReference type="InterPro" id="IPR012854">
    <property type="entry name" value="Cu_amine_oxidase-like_N"/>
</dbReference>
<proteinExistence type="predicted"/>
<keyword evidence="3" id="KW-1185">Reference proteome</keyword>
<protein>
    <recommendedName>
        <fullName evidence="1">Copper amine oxidase-like N-terminal domain-containing protein</fullName>
    </recommendedName>
</protein>
<dbReference type="Pfam" id="PF07833">
    <property type="entry name" value="Cu_amine_oxidN1"/>
    <property type="match status" value="1"/>
</dbReference>
<gene>
    <name evidence="2" type="ORF">GCM10010911_36530</name>
</gene>
<dbReference type="InterPro" id="IPR036582">
    <property type="entry name" value="Mao_N_sf"/>
</dbReference>
<dbReference type="AlphaFoldDB" id="A0A916Z454"/>
<accession>A0A916Z454</accession>
<dbReference type="PROSITE" id="PS51257">
    <property type="entry name" value="PROKAR_LIPOPROTEIN"/>
    <property type="match status" value="1"/>
</dbReference>
<reference evidence="2" key="1">
    <citation type="journal article" date="2014" name="Int. J. Syst. Evol. Microbiol.">
        <title>Complete genome sequence of Corynebacterium casei LMG S-19264T (=DSM 44701T), isolated from a smear-ripened cheese.</title>
        <authorList>
            <consortium name="US DOE Joint Genome Institute (JGI-PGF)"/>
            <person name="Walter F."/>
            <person name="Albersmeier A."/>
            <person name="Kalinowski J."/>
            <person name="Ruckert C."/>
        </authorList>
    </citation>
    <scope>NUCLEOTIDE SEQUENCE</scope>
    <source>
        <strain evidence="2">CGMCC 1.15178</strain>
    </source>
</reference>
<organism evidence="2 3">
    <name type="scientific">Paenibacillus nasutitermitis</name>
    <dbReference type="NCBI Taxonomy" id="1652958"/>
    <lineage>
        <taxon>Bacteria</taxon>
        <taxon>Bacillati</taxon>
        <taxon>Bacillota</taxon>
        <taxon>Bacilli</taxon>
        <taxon>Bacillales</taxon>
        <taxon>Paenibacillaceae</taxon>
        <taxon>Paenibacillus</taxon>
    </lineage>
</organism>
<comment type="caution">
    <text evidence="2">The sequence shown here is derived from an EMBL/GenBank/DDBJ whole genome shotgun (WGS) entry which is preliminary data.</text>
</comment>
<evidence type="ECO:0000313" key="2">
    <source>
        <dbReference type="EMBL" id="GGD75287.1"/>
    </source>
</evidence>
<dbReference type="EMBL" id="BMHP01000002">
    <property type="protein sequence ID" value="GGD75287.1"/>
    <property type="molecule type" value="Genomic_DNA"/>
</dbReference>